<dbReference type="RefSeq" id="WP_166507125.1">
    <property type="nucleotide sequence ID" value="NZ_CP012661.1"/>
</dbReference>
<protein>
    <submittedName>
        <fullName evidence="2">Uncharacterized protein</fullName>
    </submittedName>
</protein>
<organism evidence="2 3">
    <name type="scientific">Frigidibacter mobilis</name>
    <dbReference type="NCBI Taxonomy" id="1335048"/>
    <lineage>
        <taxon>Bacteria</taxon>
        <taxon>Pseudomonadati</taxon>
        <taxon>Pseudomonadota</taxon>
        <taxon>Alphaproteobacteria</taxon>
        <taxon>Rhodobacterales</taxon>
        <taxon>Paracoccaceae</taxon>
        <taxon>Frigidibacter</taxon>
    </lineage>
</organism>
<proteinExistence type="predicted"/>
<keyword evidence="1" id="KW-0812">Transmembrane</keyword>
<evidence type="ECO:0000313" key="2">
    <source>
        <dbReference type="EMBL" id="AMY70028.1"/>
    </source>
</evidence>
<keyword evidence="3" id="KW-1185">Reference proteome</keyword>
<evidence type="ECO:0000313" key="3">
    <source>
        <dbReference type="Proteomes" id="UP000076128"/>
    </source>
</evidence>
<dbReference type="EMBL" id="CP012661">
    <property type="protein sequence ID" value="AMY70028.1"/>
    <property type="molecule type" value="Genomic_DNA"/>
</dbReference>
<feature type="transmembrane region" description="Helical" evidence="1">
    <location>
        <begin position="7"/>
        <end position="25"/>
    </location>
</feature>
<sequence>MGRILKAVVVLAVLGVIGLTGYAYLGDLTPAPSEMRKPVELNAGS</sequence>
<dbReference type="KEGG" id="daa:AKL17_2790"/>
<keyword evidence="1" id="KW-1133">Transmembrane helix</keyword>
<name>A0A159Z6C1_9RHOB</name>
<gene>
    <name evidence="2" type="ORF">AKL17_2790</name>
</gene>
<evidence type="ECO:0000256" key="1">
    <source>
        <dbReference type="SAM" id="Phobius"/>
    </source>
</evidence>
<dbReference type="AlphaFoldDB" id="A0A159Z6C1"/>
<keyword evidence="1" id="KW-0472">Membrane</keyword>
<dbReference type="Proteomes" id="UP000076128">
    <property type="component" value="Chromosome"/>
</dbReference>
<dbReference type="STRING" id="1335048.AKL17_2790"/>
<reference evidence="2 3" key="1">
    <citation type="submission" date="2015-09" db="EMBL/GenBank/DDBJ databases">
        <title>Complete genome sequence of Defluviimonas alba cai42t isolated from an oilfield in Xinjiang.</title>
        <authorList>
            <person name="Geng S."/>
            <person name="Pan X."/>
            <person name="Wu X."/>
        </authorList>
    </citation>
    <scope>NUCLEOTIDE SEQUENCE [LARGE SCALE GENOMIC DNA]</scope>
    <source>
        <strain evidence="3">cai42</strain>
    </source>
</reference>
<accession>A0A159Z6C1</accession>